<gene>
    <name evidence="1" type="ORF">OAory_01013940</name>
</gene>
<sequence length="305" mass="34963">MSPSNTPQYSDATKETLEYLPTIFTHEGYYEIAQFLMTALSASDVSSLLVALQIQSSTSLYQRYRRFLHPLRDIDPSMRAFDPWIRDKCQILLLGPDCRLLMQRIMDPEAYYTERSCDRDRLEIWVIAIPPKSQTITKRASRLVRVCHRAQNYARRQRAYCKLGKIIDQGLILKQYVDDQDLVPCNGPITTCENIRGESVDVKVFDLLMSVSSACVEKMFVVGLDYAGLEFRLEWDIRGDKSTRNWTAADGLPCINAANPYNLETGTTMYSDERPNEGTLAFFSFAPYCRQPILSIPITQVPRRP</sequence>
<dbReference type="AlphaFoldDB" id="A0A1S9DX69"/>
<proteinExistence type="predicted"/>
<comment type="caution">
    <text evidence="1">The sequence shown here is derived from an EMBL/GenBank/DDBJ whole genome shotgun (WGS) entry which is preliminary data.</text>
</comment>
<protein>
    <submittedName>
        <fullName evidence="1">Uncharacterized protein</fullName>
    </submittedName>
</protein>
<evidence type="ECO:0000313" key="1">
    <source>
        <dbReference type="EMBL" id="OOO13645.1"/>
    </source>
</evidence>
<accession>A0A1S9DX69</accession>
<dbReference type="Proteomes" id="UP000190312">
    <property type="component" value="Unassembled WGS sequence"/>
</dbReference>
<evidence type="ECO:0000313" key="2">
    <source>
        <dbReference type="Proteomes" id="UP000190312"/>
    </source>
</evidence>
<organism evidence="1 2">
    <name type="scientific">Aspergillus oryzae</name>
    <name type="common">Yellow koji mold</name>
    <dbReference type="NCBI Taxonomy" id="5062"/>
    <lineage>
        <taxon>Eukaryota</taxon>
        <taxon>Fungi</taxon>
        <taxon>Dikarya</taxon>
        <taxon>Ascomycota</taxon>
        <taxon>Pezizomycotina</taxon>
        <taxon>Eurotiomycetes</taxon>
        <taxon>Eurotiomycetidae</taxon>
        <taxon>Eurotiales</taxon>
        <taxon>Aspergillaceae</taxon>
        <taxon>Aspergillus</taxon>
        <taxon>Aspergillus subgen. Circumdati</taxon>
    </lineage>
</organism>
<dbReference type="EMBL" id="MKZY01000002">
    <property type="protein sequence ID" value="OOO13645.1"/>
    <property type="molecule type" value="Genomic_DNA"/>
</dbReference>
<reference evidence="1 2" key="1">
    <citation type="submission" date="2016-10" db="EMBL/GenBank/DDBJ databases">
        <title>Genome sequencing of Aspergillus oryzae BCC7051.</title>
        <authorList>
            <person name="Thammarongtham C."/>
            <person name="Vorapreeda T."/>
            <person name="Nookaew I."/>
            <person name="Srisuk T."/>
            <person name="Land M."/>
            <person name="Jeennor S."/>
            <person name="Laoteng K."/>
        </authorList>
    </citation>
    <scope>NUCLEOTIDE SEQUENCE [LARGE SCALE GENOMIC DNA]</scope>
    <source>
        <strain evidence="1 2">BCC7051</strain>
    </source>
</reference>
<dbReference type="OrthoDB" id="4362322at2759"/>
<name>A0A1S9DX69_ASPOZ</name>